<dbReference type="PROSITE" id="PS50188">
    <property type="entry name" value="B302_SPRY"/>
    <property type="match status" value="1"/>
</dbReference>
<evidence type="ECO:0008006" key="5">
    <source>
        <dbReference type="Google" id="ProtNLM"/>
    </source>
</evidence>
<dbReference type="InterPro" id="IPR000210">
    <property type="entry name" value="BTB/POZ_dom"/>
</dbReference>
<dbReference type="Pfam" id="PF00622">
    <property type="entry name" value="SPRY"/>
    <property type="match status" value="1"/>
</dbReference>
<dbReference type="InterPro" id="IPR011333">
    <property type="entry name" value="SKP1/BTB/POZ_sf"/>
</dbReference>
<name>A0A7S1KM11_9EUKA</name>
<feature type="compositionally biased region" description="Basic and acidic residues" evidence="1">
    <location>
        <begin position="49"/>
        <end position="61"/>
    </location>
</feature>
<gene>
    <name evidence="4" type="ORF">PCOS0759_LOCUS874</name>
</gene>
<dbReference type="SMART" id="SM00225">
    <property type="entry name" value="BTB"/>
    <property type="match status" value="1"/>
</dbReference>
<feature type="compositionally biased region" description="Low complexity" evidence="1">
    <location>
        <begin position="1"/>
        <end position="14"/>
    </location>
</feature>
<protein>
    <recommendedName>
        <fullName evidence="5">BTB domain-containing protein</fullName>
    </recommendedName>
</protein>
<dbReference type="Pfam" id="PF00651">
    <property type="entry name" value="BTB"/>
    <property type="match status" value="1"/>
</dbReference>
<dbReference type="SUPFAM" id="SSF49899">
    <property type="entry name" value="Concanavalin A-like lectins/glucanases"/>
    <property type="match status" value="1"/>
</dbReference>
<dbReference type="SUPFAM" id="SSF54695">
    <property type="entry name" value="POZ domain"/>
    <property type="match status" value="1"/>
</dbReference>
<dbReference type="CDD" id="cd11709">
    <property type="entry name" value="SPRY"/>
    <property type="match status" value="1"/>
</dbReference>
<reference evidence="4" key="1">
    <citation type="submission" date="2021-01" db="EMBL/GenBank/DDBJ databases">
        <authorList>
            <person name="Corre E."/>
            <person name="Pelletier E."/>
            <person name="Niang G."/>
            <person name="Scheremetjew M."/>
            <person name="Finn R."/>
            <person name="Kale V."/>
            <person name="Holt S."/>
            <person name="Cochrane G."/>
            <person name="Meng A."/>
            <person name="Brown T."/>
            <person name="Cohen L."/>
        </authorList>
    </citation>
    <scope>NUCLEOTIDE SEQUENCE</scope>
    <source>
        <strain evidence="4">WS</strain>
    </source>
</reference>
<organism evidence="4">
    <name type="scientific">Percolomonas cosmopolitus</name>
    <dbReference type="NCBI Taxonomy" id="63605"/>
    <lineage>
        <taxon>Eukaryota</taxon>
        <taxon>Discoba</taxon>
        <taxon>Heterolobosea</taxon>
        <taxon>Tetramitia</taxon>
        <taxon>Eutetramitia</taxon>
        <taxon>Percolomonadidae</taxon>
        <taxon>Percolomonas</taxon>
    </lineage>
</organism>
<dbReference type="EMBL" id="HBGD01001099">
    <property type="protein sequence ID" value="CAD9077642.1"/>
    <property type="molecule type" value="Transcribed_RNA"/>
</dbReference>
<feature type="region of interest" description="Disordered" evidence="1">
    <location>
        <begin position="1"/>
        <end position="29"/>
    </location>
</feature>
<feature type="domain" description="BTB" evidence="2">
    <location>
        <begin position="186"/>
        <end position="259"/>
    </location>
</feature>
<evidence type="ECO:0000256" key="1">
    <source>
        <dbReference type="SAM" id="MobiDB-lite"/>
    </source>
</evidence>
<dbReference type="InterPro" id="IPR043136">
    <property type="entry name" value="B30.2/SPRY_sf"/>
</dbReference>
<dbReference type="InterPro" id="IPR003877">
    <property type="entry name" value="SPRY_dom"/>
</dbReference>
<dbReference type="InterPro" id="IPR001870">
    <property type="entry name" value="B30.2/SPRY"/>
</dbReference>
<dbReference type="SMART" id="SM00449">
    <property type="entry name" value="SPRY"/>
    <property type="match status" value="1"/>
</dbReference>
<dbReference type="Pfam" id="PF07707">
    <property type="entry name" value="BACK"/>
    <property type="match status" value="1"/>
</dbReference>
<dbReference type="SMART" id="SM00875">
    <property type="entry name" value="BACK"/>
    <property type="match status" value="1"/>
</dbReference>
<proteinExistence type="predicted"/>
<dbReference type="Gene3D" id="1.25.40.420">
    <property type="match status" value="1"/>
</dbReference>
<dbReference type="Gene3D" id="2.60.120.920">
    <property type="match status" value="1"/>
</dbReference>
<dbReference type="PANTHER" id="PTHR24410:SF23">
    <property type="entry name" value="BTB DOMAIN-CONTAINING PROTEIN-RELATED"/>
    <property type="match status" value="1"/>
</dbReference>
<dbReference type="InterPro" id="IPR011705">
    <property type="entry name" value="BACK"/>
</dbReference>
<evidence type="ECO:0000313" key="4">
    <source>
        <dbReference type="EMBL" id="CAD9077642.1"/>
    </source>
</evidence>
<dbReference type="Gene3D" id="3.30.710.10">
    <property type="entry name" value="Potassium Channel Kv1.1, Chain A"/>
    <property type="match status" value="1"/>
</dbReference>
<dbReference type="AlphaFoldDB" id="A0A7S1KM11"/>
<dbReference type="PANTHER" id="PTHR24410">
    <property type="entry name" value="HL07962P-RELATED"/>
    <property type="match status" value="1"/>
</dbReference>
<dbReference type="InterPro" id="IPR013320">
    <property type="entry name" value="ConA-like_dom_sf"/>
</dbReference>
<feature type="compositionally biased region" description="Polar residues" evidence="1">
    <location>
        <begin position="62"/>
        <end position="76"/>
    </location>
</feature>
<evidence type="ECO:0000259" key="3">
    <source>
        <dbReference type="PROSITE" id="PS50188"/>
    </source>
</evidence>
<feature type="region of interest" description="Disordered" evidence="1">
    <location>
        <begin position="45"/>
        <end position="79"/>
    </location>
</feature>
<feature type="region of interest" description="Disordered" evidence="1">
    <location>
        <begin position="113"/>
        <end position="141"/>
    </location>
</feature>
<feature type="domain" description="B30.2/SPRY" evidence="3">
    <location>
        <begin position="424"/>
        <end position="604"/>
    </location>
</feature>
<evidence type="ECO:0000259" key="2">
    <source>
        <dbReference type="PROSITE" id="PS50097"/>
    </source>
</evidence>
<dbReference type="InterPro" id="IPR051481">
    <property type="entry name" value="BTB-POZ/Galectin-3-binding"/>
</dbReference>
<accession>A0A7S1KM11</accession>
<sequence length="607" mass="68515">MSTTTTDSTIQPTTEPEQEALSTPTLQDDDDSYIIDLFKRRCPHLVGKSTEKDSTSDEGTKKSSSPTQPGSSTIPNLESLFSGEDAIQYERKDIFFGNVEELDIWYEDSDDELNEDENQVTQDGNLLGAPKKEKEDGDESEEEMDVTKINLLKFCQLNNPSLQGDSFSRTAFQDQFKPLFNSPHLSDVTFLAQDASTQEWKKIYAHKLILKTRAKFFRTMFRSGMREAKQEEVRIQSVPHDILLCLLEYLYTGVLKIAYEKALLILAAANQFQMDDVKQIVAQYFAEIIDAEIACLLYEESFFHNAAELRELCLSYIEENPERVLNSTAFQNMTIEMVLEIIKSDYLVVEEYTLFMSCVAWAKAQAKGDSSDGTSDQEWPTYFAKIVEYIRFPRMKPLELRDHIEKEYKDVVPRLYILEAYKYHALPKSVKSIRAHERYNRSSYKWSTTNKSANIILSNGDLTAKMNSQGSRTVCADVLWSSGVHYFEVTIDSSDAKSNIMVGVADPGYVGMDMFMSHNSRGWAISSPSGERHHNSMSNAYGSAFGKGTVVGVLVDLSTREIRFFVNGTDLGVAFSNLNGSVSPCISLYGKNDQVTLNSQARPPLMG</sequence>
<dbReference type="PROSITE" id="PS50097">
    <property type="entry name" value="BTB"/>
    <property type="match status" value="1"/>
</dbReference>